<reference evidence="2 3" key="1">
    <citation type="journal article" date="2014" name="PLoS ONE">
        <title>Global Analysis of Gene Expression Profiles in Physic Nut (Jatropha curcas L.) Seedlings Exposed to Salt Stress.</title>
        <authorList>
            <person name="Zhang L."/>
            <person name="Zhang C."/>
            <person name="Wu P."/>
            <person name="Chen Y."/>
            <person name="Li M."/>
            <person name="Jiang H."/>
            <person name="Wu G."/>
        </authorList>
    </citation>
    <scope>NUCLEOTIDE SEQUENCE [LARGE SCALE GENOMIC DNA]</scope>
    <source>
        <strain evidence="3">cv. GZQX0401</strain>
        <tissue evidence="2">Young leaves</tissue>
    </source>
</reference>
<proteinExistence type="predicted"/>
<accession>A0A067LCD7</accession>
<gene>
    <name evidence="2" type="ORF">JCGZ_01408</name>
</gene>
<evidence type="ECO:0000256" key="1">
    <source>
        <dbReference type="SAM" id="MobiDB-lite"/>
    </source>
</evidence>
<sequence>MEELNRPILGWFRWRSRETMSRLSQAQQIAIVAHRFAAPTGNRRENARKEETEASSLIAGIVVARKSSELRRDFPIGRNRRFPAIAALAKDERRERGREAGAAVRRRRRKEVWRGGAGSGGRKNETKGRGNYWGRRSRRKEKEERKKMRKKI</sequence>
<feature type="region of interest" description="Disordered" evidence="1">
    <location>
        <begin position="93"/>
        <end position="152"/>
    </location>
</feature>
<dbReference type="Proteomes" id="UP000027138">
    <property type="component" value="Unassembled WGS sequence"/>
</dbReference>
<dbReference type="EMBL" id="KK914240">
    <property type="protein sequence ID" value="KDP44908.1"/>
    <property type="molecule type" value="Genomic_DNA"/>
</dbReference>
<organism evidence="2 3">
    <name type="scientific">Jatropha curcas</name>
    <name type="common">Barbados nut</name>
    <dbReference type="NCBI Taxonomy" id="180498"/>
    <lineage>
        <taxon>Eukaryota</taxon>
        <taxon>Viridiplantae</taxon>
        <taxon>Streptophyta</taxon>
        <taxon>Embryophyta</taxon>
        <taxon>Tracheophyta</taxon>
        <taxon>Spermatophyta</taxon>
        <taxon>Magnoliopsida</taxon>
        <taxon>eudicotyledons</taxon>
        <taxon>Gunneridae</taxon>
        <taxon>Pentapetalae</taxon>
        <taxon>rosids</taxon>
        <taxon>fabids</taxon>
        <taxon>Malpighiales</taxon>
        <taxon>Euphorbiaceae</taxon>
        <taxon>Crotonoideae</taxon>
        <taxon>Jatropheae</taxon>
        <taxon>Jatropha</taxon>
    </lineage>
</organism>
<dbReference type="AlphaFoldDB" id="A0A067LCD7"/>
<keyword evidence="3" id="KW-1185">Reference proteome</keyword>
<name>A0A067LCD7_JATCU</name>
<evidence type="ECO:0000313" key="3">
    <source>
        <dbReference type="Proteomes" id="UP000027138"/>
    </source>
</evidence>
<protein>
    <submittedName>
        <fullName evidence="2">Uncharacterized protein</fullName>
    </submittedName>
</protein>
<evidence type="ECO:0000313" key="2">
    <source>
        <dbReference type="EMBL" id="KDP44908.1"/>
    </source>
</evidence>